<keyword evidence="1" id="KW-0175">Coiled coil</keyword>
<accession>D6MXZ6</accession>
<reference evidence="3" key="1">
    <citation type="journal article" date="2010" name="Nucleic Acids Res.">
        <title>Two novel families of plasmids from hyperthermophilic archaea encoding new families of replication proteins.</title>
        <authorList>
            <person name="Soler N."/>
            <person name="Marguet E."/>
            <person name="Cortez D."/>
            <person name="Desnoues N."/>
            <person name="Keller J."/>
            <person name="van Tilbeurgh H."/>
            <person name="Sezonov G."/>
            <person name="Forterre P."/>
        </authorList>
    </citation>
    <scope>NUCLEOTIDE SEQUENCE</scope>
    <source>
        <strain evidence="3">30/1</strain>
        <plasmid evidence="3">pTN2</plasmid>
    </source>
</reference>
<feature type="region of interest" description="Disordered" evidence="2">
    <location>
        <begin position="19"/>
        <end position="40"/>
    </location>
</feature>
<feature type="region of interest" description="Disordered" evidence="2">
    <location>
        <begin position="778"/>
        <end position="806"/>
    </location>
</feature>
<evidence type="ECO:0000256" key="2">
    <source>
        <dbReference type="SAM" id="MobiDB-lite"/>
    </source>
</evidence>
<geneLocation type="plasmid" evidence="3">
    <name>pTN2</name>
</geneLocation>
<sequence>MVEIIAPPDAFRTSSVEIEPPRTKVSRLPTPPRGIAAEPRQIPTGGVVKFEEIGLDEEYLKKLEKFAKEVGLEVPEKLKRKYRVRSEGAEAVKEMLRSELNNFLDKLKKKYEEKLSNEKKSSQVTPSSQSSVEQSSSGDAVDSEAQQILSYEIGLSQEDITKLESAAKKVGLQVPENLKQHRVVSAEEKDEALAEFQKELDEFLEELRTAYAKQSYERDMMRLRGMAEAYKEKHPGSRVFINDAGFMVVIDPVSAAPPSSDNSELNLDVDVSEKPISTPEPSESDNPYRGYEEYYKGLYALRKALDLETNSTLNLEPVPRPPNYLLTDQTATWEDIQRTNKAMHEIWTLGGFLSDKLGLSPDKSPSGRTVKVYESELSALDVLGSPATSIGADLDSEEDKVFAEADLEKPVEEFLKGVGRGAIGVFTFPADIALFAMQADKLKYLAAEENKSVGEFLKDQAIDALHDPGFYGELFGSLLTSAGLSSLKNAMKPKVYVEKGGVQGVRTTIEKLNLDGDELARAVRTELFDLDKTTTITVQKKYKLFGPKVINVDTTYDSFKAISSEGIKTSSGNVMGRTRILEFSNLDDGLNVGKFTVRELAKMGDDSARLFSEAQKDIVASTDDILSFVDEATSSGKSGPTKIVRTTDYITDEGLKIKTLQEFYDDIVKTEQKITSFAKPRPVTGSKKGSSFSTLDDLVNKAACDLDEVIKSVDTRNPIGSGGVTVLEEDPLKGLTDLGFKVREKPTTRTEVTPKSSPVAGFKVPDLSTEVENILNPNLSVGDFEQDQNTGSTKRSRRRGGSKTISHPDIRVLSLGELEESVFGINTSPRVRISSKTSSGQRDYRIPTQVVTPKEFHIDEPKWDIRDITDPLEDIDRETRAILSQVLDTRLTTKTNPKKPKYKTKKKKKRPIQTAPKKKKSQKKRTKGKGGEWGIWIGYESLLDW</sequence>
<feature type="region of interest" description="Disordered" evidence="2">
    <location>
        <begin position="888"/>
        <end position="931"/>
    </location>
</feature>
<organism evidence="3">
    <name type="scientific">Thermococcus nautili</name>
    <dbReference type="NCBI Taxonomy" id="195522"/>
    <lineage>
        <taxon>Archaea</taxon>
        <taxon>Methanobacteriati</taxon>
        <taxon>Methanobacteriota</taxon>
        <taxon>Thermococci</taxon>
        <taxon>Thermococcales</taxon>
        <taxon>Thermococcaceae</taxon>
        <taxon>Thermococcus</taxon>
    </lineage>
</organism>
<evidence type="ECO:0000313" key="3">
    <source>
        <dbReference type="EMBL" id="ADF80197.1"/>
    </source>
</evidence>
<protein>
    <submittedName>
        <fullName evidence="3">Tn2-2p</fullName>
    </submittedName>
</protein>
<feature type="coiled-coil region" evidence="1">
    <location>
        <begin position="186"/>
        <end position="233"/>
    </location>
</feature>
<keyword evidence="3" id="KW-0614">Plasmid</keyword>
<feature type="compositionally biased region" description="Low complexity" evidence="2">
    <location>
        <begin position="122"/>
        <end position="137"/>
    </location>
</feature>
<dbReference type="RefSeq" id="WP_013087980.1">
    <property type="nucleotide sequence ID" value="NC_014115.1"/>
</dbReference>
<gene>
    <name evidence="3" type="ORF">tn2-2</name>
</gene>
<proteinExistence type="predicted"/>
<feature type="compositionally biased region" description="Basic residues" evidence="2">
    <location>
        <begin position="896"/>
        <end position="928"/>
    </location>
</feature>
<evidence type="ECO:0000256" key="1">
    <source>
        <dbReference type="SAM" id="Coils"/>
    </source>
</evidence>
<dbReference type="AlphaFoldDB" id="D6MXZ6"/>
<feature type="region of interest" description="Disordered" evidence="2">
    <location>
        <begin position="115"/>
        <end position="141"/>
    </location>
</feature>
<name>D6MXZ6_9EURY</name>
<dbReference type="EMBL" id="GU056177">
    <property type="protein sequence ID" value="ADF80197.1"/>
    <property type="molecule type" value="Genomic_DNA"/>
</dbReference>